<feature type="domain" description="ABM" evidence="1">
    <location>
        <begin position="2"/>
        <end position="90"/>
    </location>
</feature>
<evidence type="ECO:0000313" key="2">
    <source>
        <dbReference type="EMBL" id="SEL15648.1"/>
    </source>
</evidence>
<organism evidence="2 3">
    <name type="scientific">Jannaschia helgolandensis</name>
    <dbReference type="NCBI Taxonomy" id="188906"/>
    <lineage>
        <taxon>Bacteria</taxon>
        <taxon>Pseudomonadati</taxon>
        <taxon>Pseudomonadota</taxon>
        <taxon>Alphaproteobacteria</taxon>
        <taxon>Rhodobacterales</taxon>
        <taxon>Roseobacteraceae</taxon>
        <taxon>Jannaschia</taxon>
    </lineage>
</organism>
<dbReference type="STRING" id="188906.SAMN04488526_2091"/>
<dbReference type="SUPFAM" id="SSF54909">
    <property type="entry name" value="Dimeric alpha+beta barrel"/>
    <property type="match status" value="1"/>
</dbReference>
<dbReference type="InterPro" id="IPR007138">
    <property type="entry name" value="ABM_dom"/>
</dbReference>
<keyword evidence="2" id="KW-0503">Monooxygenase</keyword>
<sequence>MFAVAVTIEVFPNRMAEFKPAMMENARASLAEPACNRFDVLSDPSRPDEVFLYELYDDEAGFEAHHQTSHYKAFDTLVTDMIRRKSIKTYAVVEG</sequence>
<dbReference type="GO" id="GO:0005829">
    <property type="term" value="C:cytosol"/>
    <property type="evidence" value="ECO:0007669"/>
    <property type="project" value="TreeGrafter"/>
</dbReference>
<proteinExistence type="predicted"/>
<reference evidence="2 3" key="1">
    <citation type="submission" date="2016-10" db="EMBL/GenBank/DDBJ databases">
        <authorList>
            <person name="de Groot N.N."/>
        </authorList>
    </citation>
    <scope>NUCLEOTIDE SEQUENCE [LARGE SCALE GENOMIC DNA]</scope>
    <source>
        <strain evidence="2 3">DSM 14858</strain>
    </source>
</reference>
<dbReference type="RefSeq" id="WP_092762500.1">
    <property type="nucleotide sequence ID" value="NZ_CAXBJT010000017.1"/>
</dbReference>
<dbReference type="PROSITE" id="PS51725">
    <property type="entry name" value="ABM"/>
    <property type="match status" value="1"/>
</dbReference>
<dbReference type="InterPro" id="IPR050744">
    <property type="entry name" value="AI-2_Isomerase_LsrG"/>
</dbReference>
<dbReference type="PANTHER" id="PTHR33336:SF1">
    <property type="entry name" value="(4S)-4-HYDROXY-5-PHOSPHONOOXYPENTANE-2,3-DIONE ISOMERASE"/>
    <property type="match status" value="1"/>
</dbReference>
<dbReference type="InterPro" id="IPR011008">
    <property type="entry name" value="Dimeric_a/b-barrel"/>
</dbReference>
<dbReference type="Pfam" id="PF03992">
    <property type="entry name" value="ABM"/>
    <property type="match status" value="1"/>
</dbReference>
<evidence type="ECO:0000259" key="1">
    <source>
        <dbReference type="PROSITE" id="PS51725"/>
    </source>
</evidence>
<keyword evidence="3" id="KW-1185">Reference proteome</keyword>
<evidence type="ECO:0000313" key="3">
    <source>
        <dbReference type="Proteomes" id="UP000199283"/>
    </source>
</evidence>
<dbReference type="GO" id="GO:0004497">
    <property type="term" value="F:monooxygenase activity"/>
    <property type="evidence" value="ECO:0007669"/>
    <property type="project" value="UniProtKB-KW"/>
</dbReference>
<dbReference type="PANTHER" id="PTHR33336">
    <property type="entry name" value="QUINOL MONOOXYGENASE YGIN-RELATED"/>
    <property type="match status" value="1"/>
</dbReference>
<accession>A0A1H7MY00</accession>
<dbReference type="Gene3D" id="3.30.70.100">
    <property type="match status" value="1"/>
</dbReference>
<dbReference type="Proteomes" id="UP000199283">
    <property type="component" value="Unassembled WGS sequence"/>
</dbReference>
<protein>
    <submittedName>
        <fullName evidence="2">Quinol monooxygenase YgiN</fullName>
    </submittedName>
</protein>
<keyword evidence="2" id="KW-0560">Oxidoreductase</keyword>
<dbReference type="EMBL" id="FNZQ01000003">
    <property type="protein sequence ID" value="SEL15648.1"/>
    <property type="molecule type" value="Genomic_DNA"/>
</dbReference>
<name>A0A1H7MY00_9RHOB</name>
<dbReference type="OrthoDB" id="9812754at2"/>
<dbReference type="AlphaFoldDB" id="A0A1H7MY00"/>
<gene>
    <name evidence="2" type="ORF">SAMN04488526_2091</name>
</gene>